<dbReference type="EMBL" id="BSUK01000001">
    <property type="protein sequence ID" value="GMA26213.1"/>
    <property type="molecule type" value="Genomic_DNA"/>
</dbReference>
<accession>A0ABQ6I8C3</accession>
<proteinExistence type="predicted"/>
<organism evidence="1 2">
    <name type="scientific">Luteimicrobium album</name>
    <dbReference type="NCBI Taxonomy" id="1054550"/>
    <lineage>
        <taxon>Bacteria</taxon>
        <taxon>Bacillati</taxon>
        <taxon>Actinomycetota</taxon>
        <taxon>Actinomycetes</taxon>
        <taxon>Micrococcales</taxon>
        <taxon>Luteimicrobium</taxon>
    </lineage>
</organism>
<gene>
    <name evidence="1" type="ORF">GCM10025864_39720</name>
</gene>
<protein>
    <submittedName>
        <fullName evidence="1">Uncharacterized protein</fullName>
    </submittedName>
</protein>
<comment type="caution">
    <text evidence="1">The sequence shown here is derived from an EMBL/GenBank/DDBJ whole genome shotgun (WGS) entry which is preliminary data.</text>
</comment>
<evidence type="ECO:0000313" key="1">
    <source>
        <dbReference type="EMBL" id="GMA26213.1"/>
    </source>
</evidence>
<reference evidence="2" key="1">
    <citation type="journal article" date="2019" name="Int. J. Syst. Evol. Microbiol.">
        <title>The Global Catalogue of Microorganisms (GCM) 10K type strain sequencing project: providing services to taxonomists for standard genome sequencing and annotation.</title>
        <authorList>
            <consortium name="The Broad Institute Genomics Platform"/>
            <consortium name="The Broad Institute Genome Sequencing Center for Infectious Disease"/>
            <person name="Wu L."/>
            <person name="Ma J."/>
        </authorList>
    </citation>
    <scope>NUCLEOTIDE SEQUENCE [LARGE SCALE GENOMIC DNA]</scope>
    <source>
        <strain evidence="2">NBRC 106348</strain>
    </source>
</reference>
<sequence length="84" mass="8762">MARLLASVGRGVLGGMGTIAVLPYPAPPRVILESFEGEPPARLIRFGYVWERSGARGDLRDYALVSATPSGSSGTTGWDPSVSG</sequence>
<name>A0ABQ6I8C3_9MICO</name>
<evidence type="ECO:0000313" key="2">
    <source>
        <dbReference type="Proteomes" id="UP001157091"/>
    </source>
</evidence>
<keyword evidence="2" id="KW-1185">Reference proteome</keyword>
<dbReference type="Proteomes" id="UP001157091">
    <property type="component" value="Unassembled WGS sequence"/>
</dbReference>